<proteinExistence type="predicted"/>
<protein>
    <recommendedName>
        <fullName evidence="3">Ubiquitin-like protease family profile domain-containing protein</fullName>
    </recommendedName>
</protein>
<evidence type="ECO:0000313" key="1">
    <source>
        <dbReference type="EMBL" id="KAL0120399.1"/>
    </source>
</evidence>
<accession>A0AAW2FWP4</accession>
<gene>
    <name evidence="1" type="ORF">PUN28_008227</name>
</gene>
<name>A0AAW2FWP4_9HYME</name>
<organism evidence="1 2">
    <name type="scientific">Cardiocondyla obscurior</name>
    <dbReference type="NCBI Taxonomy" id="286306"/>
    <lineage>
        <taxon>Eukaryota</taxon>
        <taxon>Metazoa</taxon>
        <taxon>Ecdysozoa</taxon>
        <taxon>Arthropoda</taxon>
        <taxon>Hexapoda</taxon>
        <taxon>Insecta</taxon>
        <taxon>Pterygota</taxon>
        <taxon>Neoptera</taxon>
        <taxon>Endopterygota</taxon>
        <taxon>Hymenoptera</taxon>
        <taxon>Apocrita</taxon>
        <taxon>Aculeata</taxon>
        <taxon>Formicoidea</taxon>
        <taxon>Formicidae</taxon>
        <taxon>Myrmicinae</taxon>
        <taxon>Cardiocondyla</taxon>
    </lineage>
</organism>
<dbReference type="PANTHER" id="PTHR34718:SF2">
    <property type="entry name" value="PHD-TYPE DOMAIN-CONTAINING PROTEIN"/>
    <property type="match status" value="1"/>
</dbReference>
<dbReference type="EMBL" id="JADYXP020000007">
    <property type="protein sequence ID" value="KAL0120399.1"/>
    <property type="molecule type" value="Genomic_DNA"/>
</dbReference>
<evidence type="ECO:0008006" key="3">
    <source>
        <dbReference type="Google" id="ProtNLM"/>
    </source>
</evidence>
<evidence type="ECO:0000313" key="2">
    <source>
        <dbReference type="Proteomes" id="UP001430953"/>
    </source>
</evidence>
<sequence>MSVNQHKSIILSFVEKNNISKFLKDYRLFPTHDFEKKPVKFSTVQKQPNLNNCGVYATAFAVSLLFDIKPDKVRYEHSLMRLHLLNMFETNVIEHFPQDLQNGVLQKVLPLAVIIAREAEAIRLSIKRQCEKKCKKKQIQKTIPEDVGNVQQIKKELKNDVLLSKCVNNGPEYVQYSEINNKKK</sequence>
<dbReference type="AlphaFoldDB" id="A0AAW2FWP4"/>
<dbReference type="Proteomes" id="UP001430953">
    <property type="component" value="Unassembled WGS sequence"/>
</dbReference>
<comment type="caution">
    <text evidence="1">The sequence shown here is derived from an EMBL/GenBank/DDBJ whole genome shotgun (WGS) entry which is preliminary data.</text>
</comment>
<keyword evidence="2" id="KW-1185">Reference proteome</keyword>
<reference evidence="1 2" key="1">
    <citation type="submission" date="2023-03" db="EMBL/GenBank/DDBJ databases">
        <title>High recombination rates correlate with genetic variation in Cardiocondyla obscurior ants.</title>
        <authorList>
            <person name="Errbii M."/>
        </authorList>
    </citation>
    <scope>NUCLEOTIDE SEQUENCE [LARGE SCALE GENOMIC DNA]</scope>
    <source>
        <strain evidence="1">Alpha-2009</strain>
        <tissue evidence="1">Whole body</tissue>
    </source>
</reference>
<dbReference type="PANTHER" id="PTHR34718">
    <property type="entry name" value="PHD-TYPE DOMAIN-CONTAINING PROTEIN"/>
    <property type="match status" value="1"/>
</dbReference>